<evidence type="ECO:0000313" key="3">
    <source>
        <dbReference type="Proteomes" id="UP000467840"/>
    </source>
</evidence>
<comment type="caution">
    <text evidence="2">The sequence shown here is derived from an EMBL/GenBank/DDBJ whole genome shotgun (WGS) entry which is preliminary data.</text>
</comment>
<dbReference type="AlphaFoldDB" id="A0A6A6KYH2"/>
<dbReference type="Proteomes" id="UP000467840">
    <property type="component" value="Chromosome 7"/>
</dbReference>
<evidence type="ECO:0000313" key="2">
    <source>
        <dbReference type="EMBL" id="KAF2293607.1"/>
    </source>
</evidence>
<feature type="region of interest" description="Disordered" evidence="1">
    <location>
        <begin position="89"/>
        <end position="111"/>
    </location>
</feature>
<evidence type="ECO:0000256" key="1">
    <source>
        <dbReference type="SAM" id="MobiDB-lite"/>
    </source>
</evidence>
<name>A0A6A6KYH2_HEVBR</name>
<protein>
    <submittedName>
        <fullName evidence="2">Uncharacterized protein</fullName>
    </submittedName>
</protein>
<organism evidence="2 3">
    <name type="scientific">Hevea brasiliensis</name>
    <name type="common">Para rubber tree</name>
    <name type="synonym">Siphonia brasiliensis</name>
    <dbReference type="NCBI Taxonomy" id="3981"/>
    <lineage>
        <taxon>Eukaryota</taxon>
        <taxon>Viridiplantae</taxon>
        <taxon>Streptophyta</taxon>
        <taxon>Embryophyta</taxon>
        <taxon>Tracheophyta</taxon>
        <taxon>Spermatophyta</taxon>
        <taxon>Magnoliopsida</taxon>
        <taxon>eudicotyledons</taxon>
        <taxon>Gunneridae</taxon>
        <taxon>Pentapetalae</taxon>
        <taxon>rosids</taxon>
        <taxon>fabids</taxon>
        <taxon>Malpighiales</taxon>
        <taxon>Euphorbiaceae</taxon>
        <taxon>Crotonoideae</taxon>
        <taxon>Micrandreae</taxon>
        <taxon>Hevea</taxon>
    </lineage>
</organism>
<keyword evidence="3" id="KW-1185">Reference proteome</keyword>
<sequence length="154" mass="16772">MDYREGLRPLEFDNDVLTIRDHAEVEGEVDVHGLVLKEIVKELNDKSNANSEIIIEPIISGRVPAIPLLCDKDVSWTNVNVDEAEVDVGDSKVRNEGEANVGEVDVGEPDVGDADLNNASNIGEHNDDGFLAILQSQQSTMSDARDLEAMTSQS</sequence>
<gene>
    <name evidence="2" type="ORF">GH714_003253</name>
</gene>
<proteinExistence type="predicted"/>
<dbReference type="EMBL" id="JAAGAX010000013">
    <property type="protein sequence ID" value="KAF2293607.1"/>
    <property type="molecule type" value="Genomic_DNA"/>
</dbReference>
<accession>A0A6A6KYH2</accession>
<reference evidence="2 3" key="1">
    <citation type="journal article" date="2020" name="Mol. Plant">
        <title>The Chromosome-Based Rubber Tree Genome Provides New Insights into Spurge Genome Evolution and Rubber Biosynthesis.</title>
        <authorList>
            <person name="Liu J."/>
            <person name="Shi C."/>
            <person name="Shi C.C."/>
            <person name="Li W."/>
            <person name="Zhang Q.J."/>
            <person name="Zhang Y."/>
            <person name="Li K."/>
            <person name="Lu H.F."/>
            <person name="Shi C."/>
            <person name="Zhu S.T."/>
            <person name="Xiao Z.Y."/>
            <person name="Nan H."/>
            <person name="Yue Y."/>
            <person name="Zhu X.G."/>
            <person name="Wu Y."/>
            <person name="Hong X.N."/>
            <person name="Fan G.Y."/>
            <person name="Tong Y."/>
            <person name="Zhang D."/>
            <person name="Mao C.L."/>
            <person name="Liu Y.L."/>
            <person name="Hao S.J."/>
            <person name="Liu W.Q."/>
            <person name="Lv M.Q."/>
            <person name="Zhang H.B."/>
            <person name="Liu Y."/>
            <person name="Hu-Tang G.R."/>
            <person name="Wang J.P."/>
            <person name="Wang J.H."/>
            <person name="Sun Y.H."/>
            <person name="Ni S.B."/>
            <person name="Chen W.B."/>
            <person name="Zhang X.C."/>
            <person name="Jiao Y.N."/>
            <person name="Eichler E.E."/>
            <person name="Li G.H."/>
            <person name="Liu X."/>
            <person name="Gao L.Z."/>
        </authorList>
    </citation>
    <scope>NUCLEOTIDE SEQUENCE [LARGE SCALE GENOMIC DNA]</scope>
    <source>
        <strain evidence="3">cv. GT1</strain>
        <tissue evidence="2">Leaf</tissue>
    </source>
</reference>